<evidence type="ECO:0000256" key="3">
    <source>
        <dbReference type="ARBA" id="ARBA00023163"/>
    </source>
</evidence>
<reference evidence="5 6" key="1">
    <citation type="journal article" date="2019" name="Int. J. Syst. Evol. Microbiol.">
        <title>The Global Catalogue of Microorganisms (GCM) 10K type strain sequencing project: providing services to taxonomists for standard genome sequencing and annotation.</title>
        <authorList>
            <consortium name="The Broad Institute Genomics Platform"/>
            <consortium name="The Broad Institute Genome Sequencing Center for Infectious Disease"/>
            <person name="Wu L."/>
            <person name="Ma J."/>
        </authorList>
    </citation>
    <scope>NUCLEOTIDE SEQUENCE [LARGE SCALE GENOMIC DNA]</scope>
    <source>
        <strain evidence="5 6">JCM 15089</strain>
    </source>
</reference>
<dbReference type="InterPro" id="IPR036390">
    <property type="entry name" value="WH_DNA-bd_sf"/>
</dbReference>
<comment type="caution">
    <text evidence="5">The sequence shown here is derived from an EMBL/GenBank/DDBJ whole genome shotgun (WGS) entry which is preliminary data.</text>
</comment>
<dbReference type="SUPFAM" id="SSF46785">
    <property type="entry name" value="Winged helix' DNA-binding domain"/>
    <property type="match status" value="1"/>
</dbReference>
<feature type="domain" description="HTH gntR-type" evidence="4">
    <location>
        <begin position="1"/>
        <end position="57"/>
    </location>
</feature>
<name>A0ABN1ESC9_9PROT</name>
<evidence type="ECO:0000313" key="5">
    <source>
        <dbReference type="EMBL" id="GAA0573317.1"/>
    </source>
</evidence>
<evidence type="ECO:0000259" key="4">
    <source>
        <dbReference type="PROSITE" id="PS50949"/>
    </source>
</evidence>
<dbReference type="InterPro" id="IPR008920">
    <property type="entry name" value="TF_FadR/GntR_C"/>
</dbReference>
<protein>
    <submittedName>
        <fullName evidence="5">FadR/GntR family transcriptional regulator</fullName>
    </submittedName>
</protein>
<dbReference type="InterPro" id="IPR011711">
    <property type="entry name" value="GntR_C"/>
</dbReference>
<dbReference type="Gene3D" id="1.20.120.530">
    <property type="entry name" value="GntR ligand-binding domain-like"/>
    <property type="match status" value="1"/>
</dbReference>
<evidence type="ECO:0000256" key="2">
    <source>
        <dbReference type="ARBA" id="ARBA00023125"/>
    </source>
</evidence>
<dbReference type="SMART" id="SM00895">
    <property type="entry name" value="FCD"/>
    <property type="match status" value="1"/>
</dbReference>
<dbReference type="EMBL" id="BAAADD010000005">
    <property type="protein sequence ID" value="GAA0573317.1"/>
    <property type="molecule type" value="Genomic_DNA"/>
</dbReference>
<dbReference type="Proteomes" id="UP001499951">
    <property type="component" value="Unassembled WGS sequence"/>
</dbReference>
<dbReference type="InterPro" id="IPR000524">
    <property type="entry name" value="Tscrpt_reg_HTH_GntR"/>
</dbReference>
<evidence type="ECO:0000256" key="1">
    <source>
        <dbReference type="ARBA" id="ARBA00023015"/>
    </source>
</evidence>
<dbReference type="PRINTS" id="PR00035">
    <property type="entry name" value="HTHGNTR"/>
</dbReference>
<evidence type="ECO:0000313" key="6">
    <source>
        <dbReference type="Proteomes" id="UP001499951"/>
    </source>
</evidence>
<dbReference type="Pfam" id="PF00392">
    <property type="entry name" value="GntR"/>
    <property type="match status" value="1"/>
</dbReference>
<dbReference type="InterPro" id="IPR036388">
    <property type="entry name" value="WH-like_DNA-bd_sf"/>
</dbReference>
<keyword evidence="1" id="KW-0805">Transcription regulation</keyword>
<organism evidence="5 6">
    <name type="scientific">Rhizomicrobium electricum</name>
    <dbReference type="NCBI Taxonomy" id="480070"/>
    <lineage>
        <taxon>Bacteria</taxon>
        <taxon>Pseudomonadati</taxon>
        <taxon>Pseudomonadota</taxon>
        <taxon>Alphaproteobacteria</taxon>
        <taxon>Micropepsales</taxon>
        <taxon>Micropepsaceae</taxon>
        <taxon>Rhizomicrobium</taxon>
    </lineage>
</organism>
<dbReference type="PANTHER" id="PTHR43537:SF44">
    <property type="entry name" value="GNTR FAMILY REGULATORY PROTEIN"/>
    <property type="match status" value="1"/>
</dbReference>
<keyword evidence="6" id="KW-1185">Reference proteome</keyword>
<accession>A0ABN1ESC9</accession>
<dbReference type="PROSITE" id="PS50949">
    <property type="entry name" value="HTH_GNTR"/>
    <property type="match status" value="1"/>
</dbReference>
<dbReference type="PANTHER" id="PTHR43537">
    <property type="entry name" value="TRANSCRIPTIONAL REGULATOR, GNTR FAMILY"/>
    <property type="match status" value="1"/>
</dbReference>
<dbReference type="SMART" id="SM00345">
    <property type="entry name" value="HTH_GNTR"/>
    <property type="match status" value="1"/>
</dbReference>
<proteinExistence type="predicted"/>
<keyword evidence="3" id="KW-0804">Transcription</keyword>
<dbReference type="SUPFAM" id="SSF48008">
    <property type="entry name" value="GntR ligand-binding domain-like"/>
    <property type="match status" value="1"/>
</dbReference>
<keyword evidence="2" id="KW-0238">DNA-binding</keyword>
<dbReference type="CDD" id="cd07377">
    <property type="entry name" value="WHTH_GntR"/>
    <property type="match status" value="1"/>
</dbReference>
<sequence>MSIIARKFVRDCQLSTESELCEQYRVSRTILREAIKMLAAKGLIASRPGCGTWVQPEDEWNVIDPDVLRWLIRGGGCSWVLGDLKQVRLAIEPHAAALAARALSGARERELRSAICRQDDRALADWGEIVDREAALNDAYARLEAAMSGDGDPTRTSLGFHRAVMRASGNRFFNLLGGVIETALLSDVSGCALPPCIAIAGYRKVLDAILGGDQELAESGMVQLITANGA</sequence>
<dbReference type="Gene3D" id="1.10.10.10">
    <property type="entry name" value="Winged helix-like DNA-binding domain superfamily/Winged helix DNA-binding domain"/>
    <property type="match status" value="1"/>
</dbReference>
<gene>
    <name evidence="5" type="ORF">GCM10008942_22520</name>
</gene>
<dbReference type="Pfam" id="PF07729">
    <property type="entry name" value="FCD"/>
    <property type="match status" value="1"/>
</dbReference>